<feature type="domain" description="GAF" evidence="1">
    <location>
        <begin position="5"/>
        <end position="126"/>
    </location>
</feature>
<dbReference type="SUPFAM" id="SSF55781">
    <property type="entry name" value="GAF domain-like"/>
    <property type="match status" value="1"/>
</dbReference>
<accession>A0A538TAK4</accession>
<dbReference type="InterPro" id="IPR003018">
    <property type="entry name" value="GAF"/>
</dbReference>
<dbReference type="Gene3D" id="3.30.450.40">
    <property type="match status" value="1"/>
</dbReference>
<gene>
    <name evidence="2" type="ORF">E6K76_01370</name>
</gene>
<name>A0A538TAK4_UNCEI</name>
<evidence type="ECO:0000313" key="3">
    <source>
        <dbReference type="Proteomes" id="UP000316852"/>
    </source>
</evidence>
<dbReference type="Proteomes" id="UP000316852">
    <property type="component" value="Unassembled WGS sequence"/>
</dbReference>
<dbReference type="EMBL" id="VBOW01000013">
    <property type="protein sequence ID" value="TMQ60673.1"/>
    <property type="molecule type" value="Genomic_DNA"/>
</dbReference>
<protein>
    <submittedName>
        <fullName evidence="2">GAF domain-containing protein</fullName>
    </submittedName>
</protein>
<sequence length="138" mass="14833">MGKARRIAAAIRQMGPYRWVGIYDVSPEEIRVIAWSGPDAPAHPRFPASQGLCGAAVQGRTTVAVGDVAEDPRYLTTLGTTRSEIVVPALGQPTGPVVGLLDVESELLNAFGEEDRRRLEECAAAIRPLWLETAALEP</sequence>
<dbReference type="AlphaFoldDB" id="A0A538TAK4"/>
<organism evidence="2 3">
    <name type="scientific">Eiseniibacteriota bacterium</name>
    <dbReference type="NCBI Taxonomy" id="2212470"/>
    <lineage>
        <taxon>Bacteria</taxon>
        <taxon>Candidatus Eiseniibacteriota</taxon>
    </lineage>
</organism>
<proteinExistence type="predicted"/>
<comment type="caution">
    <text evidence="2">The sequence shown here is derived from an EMBL/GenBank/DDBJ whole genome shotgun (WGS) entry which is preliminary data.</text>
</comment>
<evidence type="ECO:0000259" key="1">
    <source>
        <dbReference type="Pfam" id="PF01590"/>
    </source>
</evidence>
<dbReference type="Pfam" id="PF01590">
    <property type="entry name" value="GAF"/>
    <property type="match status" value="1"/>
</dbReference>
<reference evidence="2 3" key="1">
    <citation type="journal article" date="2019" name="Nat. Microbiol.">
        <title>Mediterranean grassland soil C-N compound turnover is dependent on rainfall and depth, and is mediated by genomically divergent microorganisms.</title>
        <authorList>
            <person name="Diamond S."/>
            <person name="Andeer P.F."/>
            <person name="Li Z."/>
            <person name="Crits-Christoph A."/>
            <person name="Burstein D."/>
            <person name="Anantharaman K."/>
            <person name="Lane K.R."/>
            <person name="Thomas B.C."/>
            <person name="Pan C."/>
            <person name="Northen T.R."/>
            <person name="Banfield J.F."/>
        </authorList>
    </citation>
    <scope>NUCLEOTIDE SEQUENCE [LARGE SCALE GENOMIC DNA]</scope>
    <source>
        <strain evidence="2">WS_6</strain>
    </source>
</reference>
<dbReference type="InterPro" id="IPR029016">
    <property type="entry name" value="GAF-like_dom_sf"/>
</dbReference>
<evidence type="ECO:0000313" key="2">
    <source>
        <dbReference type="EMBL" id="TMQ60673.1"/>
    </source>
</evidence>